<dbReference type="AlphaFoldDB" id="A0A1J4TQ75"/>
<feature type="transmembrane region" description="Helical" evidence="1">
    <location>
        <begin position="43"/>
        <end position="61"/>
    </location>
</feature>
<organism evidence="2 3">
    <name type="scientific">Candidatus Gottesmanbacteria bacterium CG1_02_37_22</name>
    <dbReference type="NCBI Taxonomy" id="1805209"/>
    <lineage>
        <taxon>Bacteria</taxon>
        <taxon>Candidatus Gottesmaniibacteriota</taxon>
    </lineage>
</organism>
<comment type="caution">
    <text evidence="2">The sequence shown here is derived from an EMBL/GenBank/DDBJ whole genome shotgun (WGS) entry which is preliminary data.</text>
</comment>
<keyword evidence="1" id="KW-0472">Membrane</keyword>
<dbReference type="EMBL" id="MNUY01000083">
    <property type="protein sequence ID" value="OIO12654.1"/>
    <property type="molecule type" value="Genomic_DNA"/>
</dbReference>
<protein>
    <submittedName>
        <fullName evidence="2">Uncharacterized protein</fullName>
    </submittedName>
</protein>
<keyword evidence="1" id="KW-0812">Transmembrane</keyword>
<proteinExistence type="predicted"/>
<accession>A0A1J4TQ75</accession>
<gene>
    <name evidence="2" type="ORF">AUJ73_05210</name>
</gene>
<dbReference type="STRING" id="1805209.AUJ73_05210"/>
<evidence type="ECO:0000313" key="2">
    <source>
        <dbReference type="EMBL" id="OIO12654.1"/>
    </source>
</evidence>
<keyword evidence="1" id="KW-1133">Transmembrane helix</keyword>
<evidence type="ECO:0000256" key="1">
    <source>
        <dbReference type="SAM" id="Phobius"/>
    </source>
</evidence>
<sequence>MIYSSLHLIRDVLQDTGVNIFLSSFLVKNSGNSLLSSFLWKSFNTYIIAGVEIVLSFICLKRNKFGRLGLFTILLAVFIFTLWLFYWFLL</sequence>
<evidence type="ECO:0000313" key="3">
    <source>
        <dbReference type="Proteomes" id="UP000183120"/>
    </source>
</evidence>
<reference evidence="2 3" key="1">
    <citation type="journal article" date="2016" name="Environ. Microbiol.">
        <title>Genomic resolution of a cold subsurface aquifer community provides metabolic insights for novel microbes adapted to high CO concentrations.</title>
        <authorList>
            <person name="Probst A.J."/>
            <person name="Castelle C.J."/>
            <person name="Singh A."/>
            <person name="Brown C.T."/>
            <person name="Anantharaman K."/>
            <person name="Sharon I."/>
            <person name="Hug L.A."/>
            <person name="Burstein D."/>
            <person name="Emerson J.B."/>
            <person name="Thomas B.C."/>
            <person name="Banfield J.F."/>
        </authorList>
    </citation>
    <scope>NUCLEOTIDE SEQUENCE [LARGE SCALE GENOMIC DNA]</scope>
    <source>
        <strain evidence="2">CG1_02_37_22</strain>
    </source>
</reference>
<name>A0A1J4TQ75_9BACT</name>
<feature type="transmembrane region" description="Helical" evidence="1">
    <location>
        <begin position="68"/>
        <end position="89"/>
    </location>
</feature>
<dbReference type="Proteomes" id="UP000183120">
    <property type="component" value="Unassembled WGS sequence"/>
</dbReference>